<evidence type="ECO:0000313" key="1">
    <source>
        <dbReference type="EMBL" id="QSQ19648.1"/>
    </source>
</evidence>
<keyword evidence="2" id="KW-1185">Reference proteome</keyword>
<proteinExistence type="predicted"/>
<accession>A0ABX7NML7</accession>
<evidence type="ECO:0000313" key="2">
    <source>
        <dbReference type="Proteomes" id="UP000662747"/>
    </source>
</evidence>
<dbReference type="EMBL" id="CP071090">
    <property type="protein sequence ID" value="QSQ19648.1"/>
    <property type="molecule type" value="Genomic_DNA"/>
</dbReference>
<organism evidence="1 2">
    <name type="scientific">Pyxidicoccus parkwayensis</name>
    <dbReference type="NCBI Taxonomy" id="2813578"/>
    <lineage>
        <taxon>Bacteria</taxon>
        <taxon>Pseudomonadati</taxon>
        <taxon>Myxococcota</taxon>
        <taxon>Myxococcia</taxon>
        <taxon>Myxococcales</taxon>
        <taxon>Cystobacterineae</taxon>
        <taxon>Myxococcaceae</taxon>
        <taxon>Pyxidicoccus</taxon>
    </lineage>
</organism>
<reference evidence="1 2" key="1">
    <citation type="submission" date="2021-02" db="EMBL/GenBank/DDBJ databases">
        <title>De Novo genome assembly of isolated myxobacteria.</title>
        <authorList>
            <person name="Stevens D.C."/>
        </authorList>
    </citation>
    <scope>NUCLEOTIDE SEQUENCE [LARGE SCALE GENOMIC DNA]</scope>
    <source>
        <strain evidence="2">SCPEA02</strain>
    </source>
</reference>
<dbReference type="Proteomes" id="UP000662747">
    <property type="component" value="Chromosome"/>
</dbReference>
<dbReference type="RefSeq" id="WP_206721232.1">
    <property type="nucleotide sequence ID" value="NZ_CP071090.1"/>
</dbReference>
<evidence type="ECO:0008006" key="3">
    <source>
        <dbReference type="Google" id="ProtNLM"/>
    </source>
</evidence>
<dbReference type="PROSITE" id="PS51257">
    <property type="entry name" value="PROKAR_LIPOPROTEIN"/>
    <property type="match status" value="1"/>
</dbReference>
<sequence length="405" mass="44655">MMEHVKLLHPFRAALHIALLTAACNRAPEPNPYGLDCVLEKGAAEAPCAGVTEHQQVNRLELTGARELVLTDLAAHRTPTSLVVDATLQGAFRNAVDQNLYLFLGGSTGSTPYALTADPQYAADLSYPVRTSLNLPHQLDIRVGLMAPEPSGYTPQIYVRDSVHADAVGRDAQVVQRMDGPHVHVEVPLERYYRLKGLPVPRALSVTLATARDYVGFIDHRTVLDLKEGDTGMATPRDSTPVLYPSLDTRSHRFKAVTLEQKGDTTRVSVELRAPVTDWAQTNLQFFFIPLPPTPPRERLTDPSHAVALPYAWSWYCAVYSPRRVFCKASEDRDYTYDTAYAERASLETPAGVRFREEEGARYLLEVPTTSVRAGREGFALLLAAGRDGFAPTSFYGSHPASPAR</sequence>
<gene>
    <name evidence="1" type="ORF">JY651_30605</name>
</gene>
<protein>
    <recommendedName>
        <fullName evidence="3">Lipoprotein</fullName>
    </recommendedName>
</protein>
<name>A0ABX7NML7_9BACT</name>